<dbReference type="SUPFAM" id="SSF57196">
    <property type="entry name" value="EGF/Laminin"/>
    <property type="match status" value="1"/>
</dbReference>
<name>A0A9X0A1Z0_9CNID</name>
<dbReference type="SMART" id="SM00181">
    <property type="entry name" value="EGF"/>
    <property type="match status" value="1"/>
</dbReference>
<evidence type="ECO:0000259" key="3">
    <source>
        <dbReference type="PROSITE" id="PS50948"/>
    </source>
</evidence>
<keyword evidence="1" id="KW-1015">Disulfide bond</keyword>
<dbReference type="AlphaFoldDB" id="A0A9X0A1Z0"/>
<sequence>MAYLSTFEAALEESDCRVIAFVTKVDGKALDSHVIAEMGTKELIDFCGVQCFLNYDCVSYNFGPRDTEDRENICQLNNSTDHKRLKPRAAYTYVETENTCQSTPCLNNGKCQHGFTHKTFRCLCLAGFEGEFCEKESCDAIPTTNPKATDGSYTISTARIP</sequence>
<evidence type="ECO:0000313" key="4">
    <source>
        <dbReference type="EMBL" id="KAJ7391983.1"/>
    </source>
</evidence>
<evidence type="ECO:0000256" key="1">
    <source>
        <dbReference type="PROSITE-ProRule" id="PRU00076"/>
    </source>
</evidence>
<dbReference type="PROSITE" id="PS01186">
    <property type="entry name" value="EGF_2"/>
    <property type="match status" value="1"/>
</dbReference>
<feature type="non-terminal residue" evidence="4">
    <location>
        <position position="1"/>
    </location>
</feature>
<keyword evidence="1" id="KW-0245">EGF-like domain</keyword>
<dbReference type="Proteomes" id="UP001163046">
    <property type="component" value="Unassembled WGS sequence"/>
</dbReference>
<feature type="disulfide bond" evidence="1">
    <location>
        <begin position="124"/>
        <end position="133"/>
    </location>
</feature>
<dbReference type="CDD" id="cd00054">
    <property type="entry name" value="EGF_CA"/>
    <property type="match status" value="1"/>
</dbReference>
<dbReference type="Gene3D" id="2.10.25.10">
    <property type="entry name" value="Laminin"/>
    <property type="match status" value="1"/>
</dbReference>
<proteinExistence type="predicted"/>
<comment type="caution">
    <text evidence="1">Lacks conserved residue(s) required for the propagation of feature annotation.</text>
</comment>
<dbReference type="Pfam" id="PF00008">
    <property type="entry name" value="EGF"/>
    <property type="match status" value="1"/>
</dbReference>
<dbReference type="PROSITE" id="PS50026">
    <property type="entry name" value="EGF_3"/>
    <property type="match status" value="1"/>
</dbReference>
<evidence type="ECO:0000313" key="5">
    <source>
        <dbReference type="Proteomes" id="UP001163046"/>
    </source>
</evidence>
<accession>A0A9X0A1Z0</accession>
<comment type="caution">
    <text evidence="4">The sequence shown here is derived from an EMBL/GenBank/DDBJ whole genome shotgun (WGS) entry which is preliminary data.</text>
</comment>
<evidence type="ECO:0008006" key="6">
    <source>
        <dbReference type="Google" id="ProtNLM"/>
    </source>
</evidence>
<dbReference type="InterPro" id="IPR000742">
    <property type="entry name" value="EGF"/>
</dbReference>
<dbReference type="PROSITE" id="PS50948">
    <property type="entry name" value="PAN"/>
    <property type="match status" value="1"/>
</dbReference>
<gene>
    <name evidence="4" type="ORF">OS493_014912</name>
</gene>
<dbReference type="InterPro" id="IPR003609">
    <property type="entry name" value="Pan_app"/>
</dbReference>
<feature type="disulfide bond" evidence="1">
    <location>
        <begin position="105"/>
        <end position="122"/>
    </location>
</feature>
<dbReference type="PROSITE" id="PS00022">
    <property type="entry name" value="EGF_1"/>
    <property type="match status" value="1"/>
</dbReference>
<keyword evidence="5" id="KW-1185">Reference proteome</keyword>
<feature type="domain" description="EGF-like" evidence="2">
    <location>
        <begin position="96"/>
        <end position="134"/>
    </location>
</feature>
<organism evidence="4 5">
    <name type="scientific">Desmophyllum pertusum</name>
    <dbReference type="NCBI Taxonomy" id="174260"/>
    <lineage>
        <taxon>Eukaryota</taxon>
        <taxon>Metazoa</taxon>
        <taxon>Cnidaria</taxon>
        <taxon>Anthozoa</taxon>
        <taxon>Hexacorallia</taxon>
        <taxon>Scleractinia</taxon>
        <taxon>Caryophylliina</taxon>
        <taxon>Caryophylliidae</taxon>
        <taxon>Desmophyllum</taxon>
    </lineage>
</organism>
<dbReference type="OrthoDB" id="5985990at2759"/>
<dbReference type="EMBL" id="MU825403">
    <property type="protein sequence ID" value="KAJ7391983.1"/>
    <property type="molecule type" value="Genomic_DNA"/>
</dbReference>
<protein>
    <recommendedName>
        <fullName evidence="6">EGF-like domain-containing protein</fullName>
    </recommendedName>
</protein>
<evidence type="ECO:0000259" key="2">
    <source>
        <dbReference type="PROSITE" id="PS50026"/>
    </source>
</evidence>
<feature type="domain" description="Apple" evidence="3">
    <location>
        <begin position="16"/>
        <end position="100"/>
    </location>
</feature>
<reference evidence="4" key="1">
    <citation type="submission" date="2023-01" db="EMBL/GenBank/DDBJ databases">
        <title>Genome assembly of the deep-sea coral Lophelia pertusa.</title>
        <authorList>
            <person name="Herrera S."/>
            <person name="Cordes E."/>
        </authorList>
    </citation>
    <scope>NUCLEOTIDE SEQUENCE</scope>
    <source>
        <strain evidence="4">USNM1676648</strain>
        <tissue evidence="4">Polyp</tissue>
    </source>
</reference>